<accession>A0A4R2IC03</accession>
<feature type="transmembrane region" description="Helical" evidence="1">
    <location>
        <begin position="71"/>
        <end position="93"/>
    </location>
</feature>
<dbReference type="RefSeq" id="WP_131998715.1">
    <property type="nucleotide sequence ID" value="NZ_SLWQ01000006.1"/>
</dbReference>
<keyword evidence="1" id="KW-0812">Transmembrane</keyword>
<dbReference type="InterPro" id="IPR021329">
    <property type="entry name" value="DUF2938"/>
</dbReference>
<keyword evidence="1" id="KW-0472">Membrane</keyword>
<sequence length="166" mass="17477">MNAVVAYLVHAVPIGFAATAFMDLFALVRRRLSGTPLPDYALVGRWIAHMGRGRFRHAAIAKTPAVRAERALGWVVHYATGIAFAGLLLVLAGPGWVRDPTVLPALAVGIGSVAAPFLLMQPGMGAGIAAWRTPDPRAARMRSLVTHAVFGVGLFLAGSALRFIAA</sequence>
<gene>
    <name evidence="2" type="ORF">EV148_106230</name>
</gene>
<feature type="transmembrane region" description="Helical" evidence="1">
    <location>
        <begin position="105"/>
        <end position="131"/>
    </location>
</feature>
<dbReference type="AlphaFoldDB" id="A0A4R2IC03"/>
<name>A0A4R2IC03_9GAMM</name>
<evidence type="ECO:0000256" key="1">
    <source>
        <dbReference type="SAM" id="Phobius"/>
    </source>
</evidence>
<dbReference type="Pfam" id="PF11158">
    <property type="entry name" value="DUF2938"/>
    <property type="match status" value="1"/>
</dbReference>
<proteinExistence type="predicted"/>
<feature type="transmembrane region" description="Helical" evidence="1">
    <location>
        <begin position="6"/>
        <end position="28"/>
    </location>
</feature>
<dbReference type="Proteomes" id="UP000294862">
    <property type="component" value="Unassembled WGS sequence"/>
</dbReference>
<evidence type="ECO:0000313" key="2">
    <source>
        <dbReference type="EMBL" id="TCO40075.1"/>
    </source>
</evidence>
<keyword evidence="1" id="KW-1133">Transmembrane helix</keyword>
<evidence type="ECO:0000313" key="3">
    <source>
        <dbReference type="Proteomes" id="UP000294862"/>
    </source>
</evidence>
<organism evidence="2 3">
    <name type="scientific">Dokdonella fugitiva</name>
    <dbReference type="NCBI Taxonomy" id="328517"/>
    <lineage>
        <taxon>Bacteria</taxon>
        <taxon>Pseudomonadati</taxon>
        <taxon>Pseudomonadota</taxon>
        <taxon>Gammaproteobacteria</taxon>
        <taxon>Lysobacterales</taxon>
        <taxon>Rhodanobacteraceae</taxon>
        <taxon>Dokdonella</taxon>
    </lineage>
</organism>
<dbReference type="OrthoDB" id="9812539at2"/>
<protein>
    <submittedName>
        <fullName evidence="2">DUF2938 family protein</fullName>
    </submittedName>
</protein>
<dbReference type="EMBL" id="SLWQ01000006">
    <property type="protein sequence ID" value="TCO40075.1"/>
    <property type="molecule type" value="Genomic_DNA"/>
</dbReference>
<comment type="caution">
    <text evidence="2">The sequence shown here is derived from an EMBL/GenBank/DDBJ whole genome shotgun (WGS) entry which is preliminary data.</text>
</comment>
<reference evidence="2 3" key="1">
    <citation type="journal article" date="2015" name="Stand. Genomic Sci.">
        <title>Genomic Encyclopedia of Bacterial and Archaeal Type Strains, Phase III: the genomes of soil and plant-associated and newly described type strains.</title>
        <authorList>
            <person name="Whitman W.B."/>
            <person name="Woyke T."/>
            <person name="Klenk H.P."/>
            <person name="Zhou Y."/>
            <person name="Lilburn T.G."/>
            <person name="Beck B.J."/>
            <person name="De Vos P."/>
            <person name="Vandamme P."/>
            <person name="Eisen J.A."/>
            <person name="Garrity G."/>
            <person name="Hugenholtz P."/>
            <person name="Kyrpides N.C."/>
        </authorList>
    </citation>
    <scope>NUCLEOTIDE SEQUENCE [LARGE SCALE GENOMIC DNA]</scope>
    <source>
        <strain evidence="2 3">A3</strain>
    </source>
</reference>
<keyword evidence="3" id="KW-1185">Reference proteome</keyword>
<feature type="transmembrane region" description="Helical" evidence="1">
    <location>
        <begin position="143"/>
        <end position="165"/>
    </location>
</feature>